<dbReference type="InterPro" id="IPR015797">
    <property type="entry name" value="NUDIX_hydrolase-like_dom_sf"/>
</dbReference>
<dbReference type="VEuPathDB" id="FungiDB:H310_00660"/>
<dbReference type="CDD" id="cd03672">
    <property type="entry name" value="NUDIX_Dcp2p_Nudt20"/>
    <property type="match status" value="1"/>
</dbReference>
<gene>
    <name evidence="16" type="ORF">DYB32_000720</name>
</gene>
<dbReference type="Pfam" id="PF01365">
    <property type="entry name" value="RYDR_ITPR"/>
    <property type="match status" value="1"/>
</dbReference>
<keyword evidence="6 14" id="KW-0812">Transmembrane</keyword>
<dbReference type="PANTHER" id="PTHR13715:SF99">
    <property type="entry name" value="INOSITOL 1,4,5-TRISPHOSPHATE RECEPTOR-LIKE PROTEIN A"/>
    <property type="match status" value="1"/>
</dbReference>
<dbReference type="InterPro" id="IPR000086">
    <property type="entry name" value="NUDIX_hydrolase_dom"/>
</dbReference>
<evidence type="ECO:0000256" key="2">
    <source>
        <dbReference type="ARBA" id="ARBA00004141"/>
    </source>
</evidence>
<keyword evidence="9" id="KW-0694">RNA-binding</keyword>
<evidence type="ECO:0000256" key="4">
    <source>
        <dbReference type="ARBA" id="ARBA00005279"/>
    </source>
</evidence>
<accession>A0A418B910</accession>
<evidence type="ECO:0000313" key="17">
    <source>
        <dbReference type="Proteomes" id="UP000285060"/>
    </source>
</evidence>
<dbReference type="Gene3D" id="3.90.79.10">
    <property type="entry name" value="Nucleoside Triphosphate Pyrophosphohydrolase"/>
    <property type="match status" value="1"/>
</dbReference>
<dbReference type="SUPFAM" id="SSF140586">
    <property type="entry name" value="Dcp2 domain-like"/>
    <property type="match status" value="1"/>
</dbReference>
<dbReference type="Pfam" id="PF00293">
    <property type="entry name" value="NUDIX"/>
    <property type="match status" value="1"/>
</dbReference>
<dbReference type="InterPro" id="IPR044099">
    <property type="entry name" value="Dcp2_NUDIX"/>
</dbReference>
<evidence type="ECO:0000256" key="8">
    <source>
        <dbReference type="ARBA" id="ARBA00022801"/>
    </source>
</evidence>
<dbReference type="SUPFAM" id="SSF55811">
    <property type="entry name" value="Nudix"/>
    <property type="match status" value="1"/>
</dbReference>
<dbReference type="GO" id="GO:0000184">
    <property type="term" value="P:nuclear-transcribed mRNA catabolic process, nonsense-mediated decay"/>
    <property type="evidence" value="ECO:0007669"/>
    <property type="project" value="InterPro"/>
</dbReference>
<evidence type="ECO:0000256" key="13">
    <source>
        <dbReference type="SAM" id="MobiDB-lite"/>
    </source>
</evidence>
<dbReference type="InterPro" id="IPR007722">
    <property type="entry name" value="DCP2_BoxA"/>
</dbReference>
<feature type="transmembrane region" description="Helical" evidence="14">
    <location>
        <begin position="2008"/>
        <end position="2027"/>
    </location>
</feature>
<feature type="transmembrane region" description="Helical" evidence="14">
    <location>
        <begin position="2241"/>
        <end position="2266"/>
    </location>
</feature>
<dbReference type="GO" id="GO:0030145">
    <property type="term" value="F:manganese ion binding"/>
    <property type="evidence" value="ECO:0007669"/>
    <property type="project" value="InterPro"/>
</dbReference>
<evidence type="ECO:0000313" key="16">
    <source>
        <dbReference type="EMBL" id="RHY34691.1"/>
    </source>
</evidence>
<dbReference type="FunFam" id="3.90.79.10:FF:000079">
    <property type="entry name" value="mRNA decapping complex subunit 2"/>
    <property type="match status" value="1"/>
</dbReference>
<keyword evidence="10 14" id="KW-1133">Transmembrane helix</keyword>
<reference evidence="16 17" key="1">
    <citation type="submission" date="2018-08" db="EMBL/GenBank/DDBJ databases">
        <title>Aphanomyces genome sequencing and annotation.</title>
        <authorList>
            <person name="Minardi D."/>
            <person name="Oidtmann B."/>
            <person name="Van Der Giezen M."/>
            <person name="Studholme D.J."/>
        </authorList>
    </citation>
    <scope>NUCLEOTIDE SEQUENCE [LARGE SCALE GENOMIC DNA]</scope>
    <source>
        <strain evidence="16 17">NJM0002</strain>
    </source>
</reference>
<dbReference type="Gene3D" id="1.10.10.1050">
    <property type="entry name" value="Dcp2, box A domain"/>
    <property type="match status" value="1"/>
</dbReference>
<evidence type="ECO:0000259" key="15">
    <source>
        <dbReference type="PROSITE" id="PS51462"/>
    </source>
</evidence>
<dbReference type="PROSITE" id="PS51462">
    <property type="entry name" value="NUDIX"/>
    <property type="match status" value="1"/>
</dbReference>
<comment type="cofactor">
    <cofactor evidence="1">
        <name>Mn(2+)</name>
        <dbReference type="ChEBI" id="CHEBI:29035"/>
    </cofactor>
</comment>
<dbReference type="InterPro" id="IPR020084">
    <property type="entry name" value="NUDIX_hydrolase_CS"/>
</dbReference>
<proteinExistence type="inferred from homology"/>
<evidence type="ECO:0000256" key="3">
    <source>
        <dbReference type="ARBA" id="ARBA00004496"/>
    </source>
</evidence>
<dbReference type="GO" id="GO:0005737">
    <property type="term" value="C:cytoplasm"/>
    <property type="evidence" value="ECO:0007669"/>
    <property type="project" value="UniProtKB-SubCell"/>
</dbReference>
<keyword evidence="7" id="KW-0479">Metal-binding</keyword>
<dbReference type="GO" id="GO:0005262">
    <property type="term" value="F:calcium channel activity"/>
    <property type="evidence" value="ECO:0007669"/>
    <property type="project" value="InterPro"/>
</dbReference>
<feature type="transmembrane region" description="Helical" evidence="14">
    <location>
        <begin position="1864"/>
        <end position="1885"/>
    </location>
</feature>
<evidence type="ECO:0000256" key="14">
    <source>
        <dbReference type="SAM" id="Phobius"/>
    </source>
</evidence>
<dbReference type="GO" id="GO:0000290">
    <property type="term" value="P:deadenylation-dependent decapping of nuclear-transcribed mRNA"/>
    <property type="evidence" value="ECO:0007669"/>
    <property type="project" value="InterPro"/>
</dbReference>
<comment type="similarity">
    <text evidence="4">Belongs to the Nudix hydrolase family. DCP2 subfamily.</text>
</comment>
<evidence type="ECO:0000256" key="6">
    <source>
        <dbReference type="ARBA" id="ARBA00022692"/>
    </source>
</evidence>
<dbReference type="Pfam" id="PF00520">
    <property type="entry name" value="Ion_trans"/>
    <property type="match status" value="1"/>
</dbReference>
<dbReference type="InterPro" id="IPR000699">
    <property type="entry name" value="RIH_dom"/>
</dbReference>
<dbReference type="Proteomes" id="UP000285060">
    <property type="component" value="Unassembled WGS sequence"/>
</dbReference>
<dbReference type="InterPro" id="IPR015925">
    <property type="entry name" value="Ryanodine_IP3_receptor"/>
</dbReference>
<evidence type="ECO:0000256" key="1">
    <source>
        <dbReference type="ARBA" id="ARBA00001936"/>
    </source>
</evidence>
<dbReference type="GO" id="GO:0003723">
    <property type="term" value="F:RNA binding"/>
    <property type="evidence" value="ECO:0007669"/>
    <property type="project" value="UniProtKB-KW"/>
</dbReference>
<dbReference type="PANTHER" id="PTHR13715">
    <property type="entry name" value="RYANODINE RECEPTOR AND IP3 RECEPTOR"/>
    <property type="match status" value="1"/>
</dbReference>
<feature type="domain" description="Nudix hydrolase" evidence="15">
    <location>
        <begin position="2541"/>
        <end position="2677"/>
    </location>
</feature>
<evidence type="ECO:0000256" key="7">
    <source>
        <dbReference type="ARBA" id="ARBA00022723"/>
    </source>
</evidence>
<keyword evidence="8" id="KW-0378">Hydrolase</keyword>
<feature type="region of interest" description="Disordered" evidence="13">
    <location>
        <begin position="2678"/>
        <end position="2773"/>
    </location>
</feature>
<keyword evidence="12" id="KW-0464">Manganese</keyword>
<evidence type="ECO:0000256" key="12">
    <source>
        <dbReference type="ARBA" id="ARBA00023211"/>
    </source>
</evidence>
<dbReference type="GO" id="GO:0016020">
    <property type="term" value="C:membrane"/>
    <property type="evidence" value="ECO:0007669"/>
    <property type="project" value="UniProtKB-SubCell"/>
</dbReference>
<evidence type="ECO:0000256" key="11">
    <source>
        <dbReference type="ARBA" id="ARBA00023136"/>
    </source>
</evidence>
<protein>
    <recommendedName>
        <fullName evidence="15">Nudix hydrolase domain-containing protein</fullName>
    </recommendedName>
</protein>
<evidence type="ECO:0000256" key="10">
    <source>
        <dbReference type="ARBA" id="ARBA00022989"/>
    </source>
</evidence>
<feature type="transmembrane region" description="Helical" evidence="14">
    <location>
        <begin position="2047"/>
        <end position="2072"/>
    </location>
</feature>
<keyword evidence="11 14" id="KW-0472">Membrane</keyword>
<dbReference type="InterPro" id="IPR036189">
    <property type="entry name" value="DCP2_BoxA_sf"/>
</dbReference>
<dbReference type="GO" id="GO:0140933">
    <property type="term" value="F:5'-(N(7)-methylguanosine 5'-triphospho)-[mRNA] hydrolase activity"/>
    <property type="evidence" value="ECO:0007669"/>
    <property type="project" value="InterPro"/>
</dbReference>
<dbReference type="EMBL" id="QUSY01000020">
    <property type="protein sequence ID" value="RHY34691.1"/>
    <property type="molecule type" value="Genomic_DNA"/>
</dbReference>
<dbReference type="SMART" id="SM01125">
    <property type="entry name" value="DCP2"/>
    <property type="match status" value="1"/>
</dbReference>
<evidence type="ECO:0000256" key="5">
    <source>
        <dbReference type="ARBA" id="ARBA00022490"/>
    </source>
</evidence>
<comment type="caution">
    <text evidence="16">The sequence shown here is derived from an EMBL/GenBank/DDBJ whole genome shotgun (WGS) entry which is preliminary data.</text>
</comment>
<comment type="subcellular location">
    <subcellularLocation>
        <location evidence="3">Cytoplasm</location>
    </subcellularLocation>
    <subcellularLocation>
        <location evidence="2">Membrane</location>
        <topology evidence="2">Multi-pass membrane protein</topology>
    </subcellularLocation>
</comment>
<organism evidence="16 17">
    <name type="scientific">Aphanomyces invadans</name>
    <dbReference type="NCBI Taxonomy" id="157072"/>
    <lineage>
        <taxon>Eukaryota</taxon>
        <taxon>Sar</taxon>
        <taxon>Stramenopiles</taxon>
        <taxon>Oomycota</taxon>
        <taxon>Saprolegniomycetes</taxon>
        <taxon>Saprolegniales</taxon>
        <taxon>Verrucalvaceae</taxon>
        <taxon>Aphanomyces</taxon>
    </lineage>
</organism>
<dbReference type="PROSITE" id="PS00893">
    <property type="entry name" value="NUDIX_BOX"/>
    <property type="match status" value="1"/>
</dbReference>
<name>A0A418B910_9STRA</name>
<keyword evidence="5" id="KW-0963">Cytoplasm</keyword>
<dbReference type="InterPro" id="IPR005821">
    <property type="entry name" value="Ion_trans_dom"/>
</dbReference>
<sequence>MAVRRDPHVVYEGDIIYLSIHGEGTIHSDGFVDEELTHALLAQQAKVEAESNDNVVTRIAAGAGQPILFGQPMQLQHVVSGKFLTSHSKALARMDKSCMKVCLARSKNHSLCVHLSHGQREINIHHKASDVQVVSYARQLSRRMGLQVGKIYRLFHVEGKAFVTLSASPSIAQSNDPKLPYFRHILPDTAYSDNSNMTVKSMFVLERQDNSMEGGALVDVTVPRHDCTVVVAPVGRYLAVASEDHEIRDADGKSFSIRAVSSASQADAAAFHLTPSGGDNRVDVFHLVEVSDDDVYDTNLLLSVTAHLRTHYNLQDALDRNVRLSFESMKVPLTALNLLLAFFGSSEGTLVRAHSVHAHRQHKARQVKLIDTLFDMLRVVPANHLDMAKLAAHPQHRVIHRIHKLINLVLVGLLHDNVANKHYITTRSDRSVANSSTTYLDQIMHAIGTETGAKRVYCSAFHNHPELLENRVDARLVGAAFQRLGHKGVRAMGMLEFLATTCSCNGHPLATNQEVVTFALQRRAAKSSRTAPSNEGAPKWVLLEHVTWTLEPETMYARVFNDGKAVVWQDLEATLARSTREHFGRLHDLAQYFRLQLHLLVELVRDGAASAIQVVKRQFRYSMLLAAISNDRLPHCIRTEFALLVLHCYVDVFPHEPVATTSRVFVYEDIPKITCTSFGLDAGHPAVAIGLANHDDFLSYPHPNKFAVLQAVLFSIVATFSATPVRNLTVASTAFLRAVLRILHDLLRFGFYADVGDQTRLVGLLLCLLDGRNTGAVHDDNRYRRNPLNNAMTATKSQICHILSTLHEMWRDVDVARVMAFFRHVYLHPTSRWAAALHKKRHGVVRTANVVQVLADSSVDLLTVSKGTLDFICVDLIMYDDKVLVHDAMHLMIQANTRREQVLRAVMDCLLVFSTPPRAIVGGLKASPSYHVFKEVTVMLPTLKYNVSLAQSPAMAHDLGAVLTALQAMLVKLADCCVDTVSGGMSVPVGGRRRSSFWGMVAPVSATQHKFPNLDKQRVVLHLHVHTHVIPLLQLPAHAPNVAEKLVAVKAAVCEFLTRLVQNHPADDICGMGDVVIAVLMNNAALCKNLPEQAVWNIVKILDSHCRRLHPCESAASGCGSLSGCPSTEAASFQVICQIFDFLMVYIAPNEMPSVANQRLWLDIFTHAQFTHTIPPFAAGIDANMDVLSDAIVESPGYCALVEAVHAPPDKQHRLHYFQKVLVLMGLACRGRNVPCEVKCQQTFPLNLILTVLLDAKMPMGLKYVATRYLTLVFLHADGYAELTSLQSPMWRLLMQSSNTISDFAASENSRFLFRPDDARFQDLYAEYVYYGLVDVVTCFFARVFRPAAHHIHVDGHITSIRTALATALVALSERSATDPALAKARMCHNCRVAVGLSDATGSSAKHAPFVAPRGNVGRRDGGGNLHVQASQFDQFKLELAVDDAIQAAVAHEFDAIIHRWAAIDVERHSHSANVTQRLFCTKIIEFIEANPTSGCVVDALKILHELCAKHHISDDAKKTIEEVEIEEAMDKHTTMQTFLASCGAARMVVHLIATSSHADVVLYAIRLGSELLVGGNADVQALVIESLVARRDNKFFTQVDTLLRREIDRVKEARRLTKFMGEVRPEFRRRGSDLTGAPLSTRQPIRLVSTELAGGGGSDDGVSADLECAKGHFRPMQTVMLHQGSLGGPVSTTVHVNVLSSVVAFMSILVKDELTLTSLGVEDGASLVQCWAFLGVYMQGPCRMNQEYLLQSSSMVELFRKSLKVHVSVPQTAQRTTHTDDGANLVIEKSLKAHAAKAMVSALEGRMASFATSPAIARLRSGLELGGIKRRLVEIHEQFLTEKDRHVDDLTWDERFLEEGVHLFTLAKVVFGAAFASIAVPPVVKRAKYVSEDAFDDAKVAWQRVMRDYTAHTFFAAMHHSVEIWWGATVGLETVYFALPSHCRMLSCLGPKKDRLLNELNYKSSDRLKQFVKATAAFDQEMQHMEVLSTFMLYNLVRPYIPHFKTASFFLAMSMNIIMVLVAVARDGTRSAYNMESVPLLNAQQFMGSLQVFFSFCVLMFILVISVPLVFRSRWNVRTKQAMLEYKEHRARRSLDTLLDLDDIKMQVEARVEQSRVWWAHLHASYGTFGKLICLVLLLQFTLMQAAPDLPWWLPVVLLMLPFIQSTRVYVDKSSGYGAFVFTALYDLVLDKYSAFYFVYFAISVGGLYLHPVVYVLHLFDVVMMSPTLQNVVASVTKPGRVLLLTTLLGMCGIYFFAMLLFFLLPADALDDEHHAPYCQTLIDCFSLCVHRGVPHIGGVGYILSDGFHNPPKFHDRAHYWSRFVYDVAFFAFAVIMLNMIFGITVDTFSDLRTDSAERAELRMNQCFVCGQARAVFDQHYIQRGLPNGFNKHIDEEHNMWHYLYFLVHLNSKQVIECSGPEAYVKTLLLKEDLSWFPQGKAACLDATNTRQSVKDDLAQIKAQVQTLGQQSELASSERLFFQIEQCYWFYEDFYADHHNHLTHLKLNDFARKMFNHCVLLQPLKQQCESMFQDFKTYQSQIPVVGCILLNPAKTKLVLVRNWKGTSWSLPRGKVNQGETDLDCARREVFEECGYDTSTIVSADGVGINAKDFIEFHVNQQRIRMYIVTNVPEEFNFAPQTRKEISLIQWFEFDELPKKTWGVLPFMSRLRRWITNEAKKATNTKKKSSRSNTPVKNRSMSAPRNRPGHTGKPVAPASPPTTPPLPKTHVVASNPHLQHMASSRSMSTPHARPKAKTLQSRGHFGTERQSSTSLDHVNAETFGALSNATFSFNVDEMFRVNEQLTGATFSYDGNPHDFGKVTPKRADIQTRLLASPHPVHANGIVNGRLGNLSPPTAASSSTVADHSPTTNSVFAAFAFDTVDIMACVK</sequence>
<feature type="transmembrane region" description="Helical" evidence="14">
    <location>
        <begin position="2325"/>
        <end position="2347"/>
    </location>
</feature>
<keyword evidence="17" id="KW-1185">Reference proteome</keyword>
<dbReference type="Gene3D" id="2.80.10.50">
    <property type="match status" value="1"/>
</dbReference>
<dbReference type="InterPro" id="IPR014821">
    <property type="entry name" value="Ins145_P3_rcpt"/>
</dbReference>
<evidence type="ECO:0000256" key="9">
    <source>
        <dbReference type="ARBA" id="ARBA00022884"/>
    </source>
</evidence>
<feature type="transmembrane region" description="Helical" evidence="14">
    <location>
        <begin position="2198"/>
        <end position="2221"/>
    </location>
</feature>
<feature type="compositionally biased region" description="Pro residues" evidence="13">
    <location>
        <begin position="2717"/>
        <end position="2727"/>
    </location>
</feature>
<dbReference type="Pfam" id="PF08709">
    <property type="entry name" value="Ins145_P3_rec"/>
    <property type="match status" value="1"/>
</dbReference>
<dbReference type="Pfam" id="PF05026">
    <property type="entry name" value="DCP2"/>
    <property type="match status" value="1"/>
</dbReference>